<evidence type="ECO:0000256" key="1">
    <source>
        <dbReference type="PIRSR" id="PIRSR017388-1"/>
    </source>
</evidence>
<dbReference type="Proteomes" id="UP000184128">
    <property type="component" value="Unassembled WGS sequence"/>
</dbReference>
<dbReference type="SUPFAM" id="SSF53474">
    <property type="entry name" value="alpha/beta-Hydrolases"/>
    <property type="match status" value="1"/>
</dbReference>
<evidence type="ECO:0000259" key="2">
    <source>
        <dbReference type="Pfam" id="PF12146"/>
    </source>
</evidence>
<feature type="active site" description="Charge relay system" evidence="1">
    <location>
        <position position="220"/>
    </location>
</feature>
<dbReference type="STRING" id="1121025.SAMN02745249_00079"/>
<organism evidence="3 4">
    <name type="scientific">Atopostipes suicloacalis DSM 15692</name>
    <dbReference type="NCBI Taxonomy" id="1121025"/>
    <lineage>
        <taxon>Bacteria</taxon>
        <taxon>Bacillati</taxon>
        <taxon>Bacillota</taxon>
        <taxon>Bacilli</taxon>
        <taxon>Lactobacillales</taxon>
        <taxon>Carnobacteriaceae</taxon>
        <taxon>Atopostipes</taxon>
    </lineage>
</organism>
<protein>
    <submittedName>
        <fullName evidence="3">Carboxylesterase</fullName>
    </submittedName>
</protein>
<feature type="active site" description="Charge relay system" evidence="1">
    <location>
        <position position="190"/>
    </location>
</feature>
<dbReference type="GO" id="GO:0052689">
    <property type="term" value="F:carboxylic ester hydrolase activity"/>
    <property type="evidence" value="ECO:0007669"/>
    <property type="project" value="InterPro"/>
</dbReference>
<gene>
    <name evidence="3" type="ORF">SAMN02745249_00079</name>
</gene>
<dbReference type="InterPro" id="IPR012354">
    <property type="entry name" value="Esterase_lipase"/>
</dbReference>
<reference evidence="3 4" key="1">
    <citation type="submission" date="2016-11" db="EMBL/GenBank/DDBJ databases">
        <authorList>
            <person name="Jaros S."/>
            <person name="Januszkiewicz K."/>
            <person name="Wedrychowicz H."/>
        </authorList>
    </citation>
    <scope>NUCLEOTIDE SEQUENCE [LARGE SCALE GENOMIC DNA]</scope>
    <source>
        <strain evidence="3 4">DSM 15692</strain>
    </source>
</reference>
<feature type="domain" description="Serine aminopeptidase S33" evidence="2">
    <location>
        <begin position="13"/>
        <end position="222"/>
    </location>
</feature>
<dbReference type="PANTHER" id="PTHR11614">
    <property type="entry name" value="PHOSPHOLIPASE-RELATED"/>
    <property type="match status" value="1"/>
</dbReference>
<dbReference type="InterPro" id="IPR051044">
    <property type="entry name" value="MAG_DAG_Lipase"/>
</dbReference>
<accession>A0A1M4S6R2</accession>
<dbReference type="PIRSF" id="PIRSF017388">
    <property type="entry name" value="Esterase_lipase"/>
    <property type="match status" value="1"/>
</dbReference>
<dbReference type="OrthoDB" id="9800213at2"/>
<dbReference type="InterPro" id="IPR022742">
    <property type="entry name" value="Hydrolase_4"/>
</dbReference>
<sequence>MNKKLKYEKNGPKAVILFHAFTGTPLDVNAVGKALERENYTVIMPTLDGHDLDDPNEILKYGIKDWVKNGEEAYQTLKEDGYTDISVFGLSLGGVIATHLMLNEDVKSYGVFSSPVISTSETNVPKMFWQWYTFKMKKLGAEDAEIQAKKTDVMNRVEDILIGINDYTEELSKAYDTVQLPVFIAQGGADQMISAKQAGAFKDALTQAPVDFHCYEEAPHVITTGRVGKQLQKDLIAFLEKNA</sequence>
<dbReference type="Gene3D" id="3.40.50.1820">
    <property type="entry name" value="alpha/beta hydrolase"/>
    <property type="match status" value="1"/>
</dbReference>
<dbReference type="AlphaFoldDB" id="A0A1M4S6R2"/>
<dbReference type="EMBL" id="FQUF01000002">
    <property type="protein sequence ID" value="SHE27893.1"/>
    <property type="molecule type" value="Genomic_DNA"/>
</dbReference>
<dbReference type="InterPro" id="IPR029058">
    <property type="entry name" value="AB_hydrolase_fold"/>
</dbReference>
<keyword evidence="4" id="KW-1185">Reference proteome</keyword>
<dbReference type="RefSeq" id="WP_073294507.1">
    <property type="nucleotide sequence ID" value="NZ_FQUF01000002.1"/>
</dbReference>
<proteinExistence type="predicted"/>
<evidence type="ECO:0000313" key="4">
    <source>
        <dbReference type="Proteomes" id="UP000184128"/>
    </source>
</evidence>
<evidence type="ECO:0000313" key="3">
    <source>
        <dbReference type="EMBL" id="SHE27893.1"/>
    </source>
</evidence>
<dbReference type="Pfam" id="PF12146">
    <property type="entry name" value="Hydrolase_4"/>
    <property type="match status" value="1"/>
</dbReference>
<name>A0A1M4S6R2_9LACT</name>
<feature type="active site" description="Nucleophile" evidence="1">
    <location>
        <position position="91"/>
    </location>
</feature>